<evidence type="ECO:0000256" key="3">
    <source>
        <dbReference type="ARBA" id="ARBA00022989"/>
    </source>
</evidence>
<sequence>MDKKEFQVLIKYCFLMGKNTVEAKTWLDAEFPDTVPGKSTIKDLYAKFGRGEMSAEDRERMFLINILRVILTIMHPNSPNPAPVGIRRAVRAALILTPLFGLQFILLPVQPENDHPLYYAYVYTAVVIIPYQGLCCAILFCFANHDVHQAIKRSFQRNISRQNTRWSNYHTAESAAGVFMVNGNGHNSSNAVPLLSIRRKSTTQTSVKSVRV</sequence>
<dbReference type="Gene3D" id="1.20.1070.10">
    <property type="entry name" value="Rhodopsin 7-helix transmembrane proteins"/>
    <property type="match status" value="1"/>
</dbReference>
<evidence type="ECO:0000256" key="1">
    <source>
        <dbReference type="ARBA" id="ARBA00004141"/>
    </source>
</evidence>
<keyword evidence="3 5" id="KW-1133">Transmembrane helix</keyword>
<keyword evidence="2 5" id="KW-0812">Transmembrane</keyword>
<dbReference type="PANTHER" id="PTHR45620">
    <property type="entry name" value="PDF RECEPTOR-LIKE PROTEIN-RELATED"/>
    <property type="match status" value="1"/>
</dbReference>
<dbReference type="GO" id="GO:0005886">
    <property type="term" value="C:plasma membrane"/>
    <property type="evidence" value="ECO:0007669"/>
    <property type="project" value="TreeGrafter"/>
</dbReference>
<name>A0A834M5X7_RHYFE</name>
<dbReference type="EMBL" id="JAACXV010014355">
    <property type="protein sequence ID" value="KAF7268020.1"/>
    <property type="molecule type" value="Genomic_DNA"/>
</dbReference>
<dbReference type="Pfam" id="PF00002">
    <property type="entry name" value="7tm_2"/>
    <property type="match status" value="1"/>
</dbReference>
<comment type="caution">
    <text evidence="6">The sequence shown here is derived from an EMBL/GenBank/DDBJ whole genome shotgun (WGS) entry which is preliminary data.</text>
</comment>
<dbReference type="InterPro" id="IPR000832">
    <property type="entry name" value="GPCR_2_secretin-like"/>
</dbReference>
<evidence type="ECO:0000256" key="2">
    <source>
        <dbReference type="ARBA" id="ARBA00022692"/>
    </source>
</evidence>
<dbReference type="PRINTS" id="PR00249">
    <property type="entry name" value="GPCRSECRETIN"/>
</dbReference>
<reference evidence="6" key="1">
    <citation type="submission" date="2020-08" db="EMBL/GenBank/DDBJ databases">
        <title>Genome sequencing and assembly of the red palm weevil Rhynchophorus ferrugineus.</title>
        <authorList>
            <person name="Dias G.B."/>
            <person name="Bergman C.M."/>
            <person name="Manee M."/>
        </authorList>
    </citation>
    <scope>NUCLEOTIDE SEQUENCE</scope>
    <source>
        <strain evidence="6">AA-2017</strain>
        <tissue evidence="6">Whole larva</tissue>
    </source>
</reference>
<organism evidence="6 7">
    <name type="scientific">Rhynchophorus ferrugineus</name>
    <name type="common">Red palm weevil</name>
    <name type="synonym">Curculio ferrugineus</name>
    <dbReference type="NCBI Taxonomy" id="354439"/>
    <lineage>
        <taxon>Eukaryota</taxon>
        <taxon>Metazoa</taxon>
        <taxon>Ecdysozoa</taxon>
        <taxon>Arthropoda</taxon>
        <taxon>Hexapoda</taxon>
        <taxon>Insecta</taxon>
        <taxon>Pterygota</taxon>
        <taxon>Neoptera</taxon>
        <taxon>Endopterygota</taxon>
        <taxon>Coleoptera</taxon>
        <taxon>Polyphaga</taxon>
        <taxon>Cucujiformia</taxon>
        <taxon>Curculionidae</taxon>
        <taxon>Dryophthorinae</taxon>
        <taxon>Rhynchophorus</taxon>
    </lineage>
</organism>
<feature type="transmembrane region" description="Helical" evidence="5">
    <location>
        <begin position="89"/>
        <end position="106"/>
    </location>
</feature>
<evidence type="ECO:0000313" key="6">
    <source>
        <dbReference type="EMBL" id="KAF7268020.1"/>
    </source>
</evidence>
<dbReference type="GO" id="GO:0008528">
    <property type="term" value="F:G protein-coupled peptide receptor activity"/>
    <property type="evidence" value="ECO:0007669"/>
    <property type="project" value="TreeGrafter"/>
</dbReference>
<comment type="subcellular location">
    <subcellularLocation>
        <location evidence="1">Membrane</location>
        <topology evidence="1">Multi-pass membrane protein</topology>
    </subcellularLocation>
</comment>
<evidence type="ECO:0000256" key="5">
    <source>
        <dbReference type="SAM" id="Phobius"/>
    </source>
</evidence>
<evidence type="ECO:0000313" key="7">
    <source>
        <dbReference type="Proteomes" id="UP000625711"/>
    </source>
</evidence>
<dbReference type="AlphaFoldDB" id="A0A834M5X7"/>
<proteinExistence type="predicted"/>
<dbReference type="Proteomes" id="UP000625711">
    <property type="component" value="Unassembled WGS sequence"/>
</dbReference>
<gene>
    <name evidence="6" type="ORF">GWI33_018821</name>
</gene>
<accession>A0A834M5X7</accession>
<keyword evidence="7" id="KW-1185">Reference proteome</keyword>
<dbReference type="InterPro" id="IPR050332">
    <property type="entry name" value="GPCR_2"/>
</dbReference>
<keyword evidence="4 5" id="KW-0472">Membrane</keyword>
<protein>
    <submittedName>
        <fullName evidence="6">Uncharacterized protein</fullName>
    </submittedName>
</protein>
<dbReference type="Gene3D" id="1.10.10.1450">
    <property type="match status" value="1"/>
</dbReference>
<feature type="transmembrane region" description="Helical" evidence="5">
    <location>
        <begin position="118"/>
        <end position="143"/>
    </location>
</feature>
<dbReference type="GO" id="GO:0007188">
    <property type="term" value="P:adenylate cyclase-modulating G protein-coupled receptor signaling pathway"/>
    <property type="evidence" value="ECO:0007669"/>
    <property type="project" value="TreeGrafter"/>
</dbReference>
<dbReference type="PANTHER" id="PTHR45620:SF43">
    <property type="entry name" value="HECTOR, ISOFORM A"/>
    <property type="match status" value="1"/>
</dbReference>
<evidence type="ECO:0000256" key="4">
    <source>
        <dbReference type="ARBA" id="ARBA00023136"/>
    </source>
</evidence>
<dbReference type="OrthoDB" id="8189655at2759"/>